<sequence>MIDLTDRVALVTGASGGIGESTAKVLAENGADVVVTDVVDGIEETASTIEETGSKAIASEMDVTDEDEVEAVVEATLDELGRLDILGNVAGIFPTHTLEEMTKNDWEQVIDINLTGTYNCTQAVLPAMREQNYGRIVNVSSASGGHIGWSNDLAHYAASKGGVIGFTRSAALDVAQHGITMNAIVPGLIDTGAPQSVAEEEELEAGVQMTAFGRMGEPEEIANAVTFLAAEEASYITGAKLVVDGGYTLV</sequence>
<dbReference type="RefSeq" id="WP_086889587.1">
    <property type="nucleotide sequence ID" value="NZ_CP019893.1"/>
</dbReference>
<dbReference type="PANTHER" id="PTHR42760:SF133">
    <property type="entry name" value="3-OXOACYL-[ACYL-CARRIER-PROTEIN] REDUCTASE"/>
    <property type="match status" value="1"/>
</dbReference>
<protein>
    <recommendedName>
        <fullName evidence="3">Ketoreductase domain-containing protein</fullName>
    </recommendedName>
</protein>
<dbReference type="InterPro" id="IPR057326">
    <property type="entry name" value="KR_dom"/>
</dbReference>
<dbReference type="InterPro" id="IPR036291">
    <property type="entry name" value="NAD(P)-bd_dom_sf"/>
</dbReference>
<keyword evidence="2" id="KW-0560">Oxidoreductase</keyword>
<reference evidence="5" key="1">
    <citation type="submission" date="2017-02" db="EMBL/GenBank/DDBJ databases">
        <title>Natronthermophilus aegyptiacus gen. nov.,sp. nov., an aerobic, extremely halophilic alkalithermophilic archaeon isolated from the athalassohaline Wadi An Natrun, Egypt.</title>
        <authorList>
            <person name="Zhao B."/>
        </authorList>
    </citation>
    <scope>NUCLEOTIDE SEQUENCE [LARGE SCALE GENOMIC DNA]</scope>
    <source>
        <strain evidence="5">JW/NM-HA 15</strain>
    </source>
</reference>
<dbReference type="SUPFAM" id="SSF51735">
    <property type="entry name" value="NAD(P)-binding Rossmann-fold domains"/>
    <property type="match status" value="1"/>
</dbReference>
<proteinExistence type="inferred from homology"/>
<dbReference type="InterPro" id="IPR020904">
    <property type="entry name" value="Sc_DH/Rdtase_CS"/>
</dbReference>
<comment type="similarity">
    <text evidence="1">Belongs to the short-chain dehydrogenases/reductases (SDR) family.</text>
</comment>
<dbReference type="NCBIfam" id="NF009466">
    <property type="entry name" value="PRK12826.1-2"/>
    <property type="match status" value="1"/>
</dbReference>
<dbReference type="Pfam" id="PF13561">
    <property type="entry name" value="adh_short_C2"/>
    <property type="match status" value="1"/>
</dbReference>
<dbReference type="InterPro" id="IPR002347">
    <property type="entry name" value="SDR_fam"/>
</dbReference>
<dbReference type="FunFam" id="3.40.50.720:FF:000084">
    <property type="entry name" value="Short-chain dehydrogenase reductase"/>
    <property type="match status" value="1"/>
</dbReference>
<evidence type="ECO:0000256" key="1">
    <source>
        <dbReference type="ARBA" id="ARBA00006484"/>
    </source>
</evidence>
<evidence type="ECO:0000313" key="5">
    <source>
        <dbReference type="Proteomes" id="UP000250088"/>
    </source>
</evidence>
<organism evidence="4 5">
    <name type="scientific">Natrarchaeobaculum aegyptiacum</name>
    <dbReference type="NCBI Taxonomy" id="745377"/>
    <lineage>
        <taxon>Archaea</taxon>
        <taxon>Methanobacteriati</taxon>
        <taxon>Methanobacteriota</taxon>
        <taxon>Stenosarchaea group</taxon>
        <taxon>Halobacteria</taxon>
        <taxon>Halobacteriales</taxon>
        <taxon>Natrialbaceae</taxon>
        <taxon>Natrarchaeobaculum</taxon>
    </lineage>
</organism>
<dbReference type="PANTHER" id="PTHR42760">
    <property type="entry name" value="SHORT-CHAIN DEHYDROGENASES/REDUCTASES FAMILY MEMBER"/>
    <property type="match status" value="1"/>
</dbReference>
<feature type="domain" description="Ketoreductase" evidence="3">
    <location>
        <begin position="7"/>
        <end position="187"/>
    </location>
</feature>
<dbReference type="OrthoDB" id="194879at2157"/>
<dbReference type="GO" id="GO:0016616">
    <property type="term" value="F:oxidoreductase activity, acting on the CH-OH group of donors, NAD or NADP as acceptor"/>
    <property type="evidence" value="ECO:0007669"/>
    <property type="project" value="TreeGrafter"/>
</dbReference>
<keyword evidence="5" id="KW-1185">Reference proteome</keyword>
<dbReference type="EMBL" id="CP019893">
    <property type="protein sequence ID" value="ARS91218.1"/>
    <property type="molecule type" value="Genomic_DNA"/>
</dbReference>
<dbReference type="GeneID" id="32895763"/>
<dbReference type="AlphaFoldDB" id="A0A2Z2I2N9"/>
<name>A0A2Z2I2N9_9EURY</name>
<dbReference type="SMART" id="SM00822">
    <property type="entry name" value="PKS_KR"/>
    <property type="match status" value="1"/>
</dbReference>
<evidence type="ECO:0000259" key="3">
    <source>
        <dbReference type="SMART" id="SM00822"/>
    </source>
</evidence>
<evidence type="ECO:0000256" key="2">
    <source>
        <dbReference type="ARBA" id="ARBA00023002"/>
    </source>
</evidence>
<evidence type="ECO:0000313" key="4">
    <source>
        <dbReference type="EMBL" id="ARS91218.1"/>
    </source>
</evidence>
<dbReference type="PRINTS" id="PR00080">
    <property type="entry name" value="SDRFAMILY"/>
</dbReference>
<dbReference type="Gene3D" id="3.40.50.720">
    <property type="entry name" value="NAD(P)-binding Rossmann-like Domain"/>
    <property type="match status" value="1"/>
</dbReference>
<dbReference type="Proteomes" id="UP000250088">
    <property type="component" value="Chromosome"/>
</dbReference>
<dbReference type="PROSITE" id="PS00061">
    <property type="entry name" value="ADH_SHORT"/>
    <property type="match status" value="1"/>
</dbReference>
<accession>A0A2Z2I2N9</accession>
<dbReference type="NCBIfam" id="NF005559">
    <property type="entry name" value="PRK07231.1"/>
    <property type="match status" value="1"/>
</dbReference>
<gene>
    <name evidence="4" type="ORF">B1756_16775</name>
</gene>
<dbReference type="KEGG" id="naj:B1756_16775"/>
<dbReference type="PRINTS" id="PR00081">
    <property type="entry name" value="GDHRDH"/>
</dbReference>